<keyword evidence="3" id="KW-1185">Reference proteome</keyword>
<organism evidence="2 3">
    <name type="scientific">Caerostris darwini</name>
    <dbReference type="NCBI Taxonomy" id="1538125"/>
    <lineage>
        <taxon>Eukaryota</taxon>
        <taxon>Metazoa</taxon>
        <taxon>Ecdysozoa</taxon>
        <taxon>Arthropoda</taxon>
        <taxon>Chelicerata</taxon>
        <taxon>Arachnida</taxon>
        <taxon>Araneae</taxon>
        <taxon>Araneomorphae</taxon>
        <taxon>Entelegynae</taxon>
        <taxon>Araneoidea</taxon>
        <taxon>Araneidae</taxon>
        <taxon>Caerostris</taxon>
    </lineage>
</organism>
<feature type="compositionally biased region" description="Basic and acidic residues" evidence="1">
    <location>
        <begin position="77"/>
        <end position="94"/>
    </location>
</feature>
<reference evidence="2 3" key="1">
    <citation type="submission" date="2021-06" db="EMBL/GenBank/DDBJ databases">
        <title>Caerostris darwini draft genome.</title>
        <authorList>
            <person name="Kono N."/>
            <person name="Arakawa K."/>
        </authorList>
    </citation>
    <scope>NUCLEOTIDE SEQUENCE [LARGE SCALE GENOMIC DNA]</scope>
</reference>
<gene>
    <name evidence="2" type="ORF">CDAR_81991</name>
</gene>
<proteinExistence type="predicted"/>
<protein>
    <submittedName>
        <fullName evidence="2">Uncharacterized protein</fullName>
    </submittedName>
</protein>
<feature type="compositionally biased region" description="Basic and acidic residues" evidence="1">
    <location>
        <begin position="114"/>
        <end position="127"/>
    </location>
</feature>
<evidence type="ECO:0000313" key="3">
    <source>
        <dbReference type="Proteomes" id="UP001054837"/>
    </source>
</evidence>
<feature type="region of interest" description="Disordered" evidence="1">
    <location>
        <begin position="62"/>
        <end position="127"/>
    </location>
</feature>
<name>A0AAV4V6L4_9ARAC</name>
<accession>A0AAV4V6L4</accession>
<dbReference type="AlphaFoldDB" id="A0AAV4V6L4"/>
<evidence type="ECO:0000313" key="2">
    <source>
        <dbReference type="EMBL" id="GIY65693.1"/>
    </source>
</evidence>
<comment type="caution">
    <text evidence="2">The sequence shown here is derived from an EMBL/GenBank/DDBJ whole genome shotgun (WGS) entry which is preliminary data.</text>
</comment>
<dbReference type="EMBL" id="BPLQ01012460">
    <property type="protein sequence ID" value="GIY65693.1"/>
    <property type="molecule type" value="Genomic_DNA"/>
</dbReference>
<evidence type="ECO:0000256" key="1">
    <source>
        <dbReference type="SAM" id="MobiDB-lite"/>
    </source>
</evidence>
<sequence>MMKSFKNETTQATVKNFIMCFRTSSNSLFELCRIQKKQQSGRALQHDARTCEEGWRAARACRSTQQTNVLRNPPTKRTRDSKTLMNKDDTKESANDNEASSDNSPLVGSNRLLPQKERKEKAHQVGK</sequence>
<dbReference type="Proteomes" id="UP001054837">
    <property type="component" value="Unassembled WGS sequence"/>
</dbReference>